<comment type="caution">
    <text evidence="2">The sequence shown here is derived from an EMBL/GenBank/DDBJ whole genome shotgun (WGS) entry which is preliminary data.</text>
</comment>
<feature type="region of interest" description="Disordered" evidence="1">
    <location>
        <begin position="65"/>
        <end position="94"/>
    </location>
</feature>
<gene>
    <name evidence="2" type="ORF">ACH5RR_011204</name>
</gene>
<sequence length="341" mass="37970">MARKRKASDQCAEEKNSSGDEGNVAWDEMVKEAAAAAALGALPSKITNLLLSRIKARNNALAAVSGSPSVLPMDHQKLQKQTDDQYHPDEEASDFPDAQFTDFLNDLDDYTPPEQNGMMINTTNNSSDFMSSSSESCSTQNDQYEVFREPGLDFKYWGEMVHSSNVSVEEEETEEDVEEENNNVNPGIMDFHFIDEIGSCYNYSPLEIAGGIAEPMEVYGDDPSMLSEAMKRMNYERKFSASLYAFNGITECLKLKLKSGSVLQQERSEQLARLRNVCNRNNFQDHQEKGKIKEDNNVAATEKKQEEETTTSAEEGASSSNCDGESSLWSSIDLPPICYVS</sequence>
<feature type="compositionally biased region" description="Basic and acidic residues" evidence="1">
    <location>
        <begin position="74"/>
        <end position="90"/>
    </location>
</feature>
<evidence type="ECO:0000313" key="3">
    <source>
        <dbReference type="Proteomes" id="UP001630127"/>
    </source>
</evidence>
<dbReference type="AlphaFoldDB" id="A0ABD3AA04"/>
<dbReference type="Proteomes" id="UP001630127">
    <property type="component" value="Unassembled WGS sequence"/>
</dbReference>
<protein>
    <submittedName>
        <fullName evidence="2">Uncharacterized protein</fullName>
    </submittedName>
</protein>
<organism evidence="2 3">
    <name type="scientific">Cinchona calisaya</name>
    <dbReference type="NCBI Taxonomy" id="153742"/>
    <lineage>
        <taxon>Eukaryota</taxon>
        <taxon>Viridiplantae</taxon>
        <taxon>Streptophyta</taxon>
        <taxon>Embryophyta</taxon>
        <taxon>Tracheophyta</taxon>
        <taxon>Spermatophyta</taxon>
        <taxon>Magnoliopsida</taxon>
        <taxon>eudicotyledons</taxon>
        <taxon>Gunneridae</taxon>
        <taxon>Pentapetalae</taxon>
        <taxon>asterids</taxon>
        <taxon>lamiids</taxon>
        <taxon>Gentianales</taxon>
        <taxon>Rubiaceae</taxon>
        <taxon>Cinchonoideae</taxon>
        <taxon>Cinchoneae</taxon>
        <taxon>Cinchona</taxon>
    </lineage>
</organism>
<name>A0ABD3AA04_9GENT</name>
<dbReference type="EMBL" id="JBJUIK010000005">
    <property type="protein sequence ID" value="KAL3526548.1"/>
    <property type="molecule type" value="Genomic_DNA"/>
</dbReference>
<proteinExistence type="predicted"/>
<accession>A0ABD3AA04</accession>
<reference evidence="2 3" key="1">
    <citation type="submission" date="2024-11" db="EMBL/GenBank/DDBJ databases">
        <title>A near-complete genome assembly of Cinchona calisaya.</title>
        <authorList>
            <person name="Lian D.C."/>
            <person name="Zhao X.W."/>
            <person name="Wei L."/>
        </authorList>
    </citation>
    <scope>NUCLEOTIDE SEQUENCE [LARGE SCALE GENOMIC DNA]</scope>
    <source>
        <tissue evidence="2">Nenye</tissue>
    </source>
</reference>
<feature type="region of interest" description="Disordered" evidence="1">
    <location>
        <begin position="1"/>
        <end position="24"/>
    </location>
</feature>
<feature type="compositionally biased region" description="Low complexity" evidence="1">
    <location>
        <begin position="310"/>
        <end position="320"/>
    </location>
</feature>
<evidence type="ECO:0000256" key="1">
    <source>
        <dbReference type="SAM" id="MobiDB-lite"/>
    </source>
</evidence>
<feature type="compositionally biased region" description="Polar residues" evidence="1">
    <location>
        <begin position="321"/>
        <end position="330"/>
    </location>
</feature>
<feature type="compositionally biased region" description="Basic and acidic residues" evidence="1">
    <location>
        <begin position="287"/>
        <end position="307"/>
    </location>
</feature>
<evidence type="ECO:0000313" key="2">
    <source>
        <dbReference type="EMBL" id="KAL3526548.1"/>
    </source>
</evidence>
<keyword evidence="3" id="KW-1185">Reference proteome</keyword>
<feature type="region of interest" description="Disordered" evidence="1">
    <location>
        <begin position="287"/>
        <end position="332"/>
    </location>
</feature>